<dbReference type="PANTHER" id="PTHR10903:SF184">
    <property type="entry name" value="GTP-BINDING PROTEIN A"/>
    <property type="match status" value="1"/>
</dbReference>
<dbReference type="EMBL" id="CAJVQB010011801">
    <property type="protein sequence ID" value="CAG8750596.1"/>
    <property type="molecule type" value="Genomic_DNA"/>
</dbReference>
<keyword evidence="4" id="KW-0472">Membrane</keyword>
<name>A0ABN7VAE3_GIGMA</name>
<keyword evidence="1" id="KW-0547">Nucleotide-binding</keyword>
<evidence type="ECO:0000313" key="6">
    <source>
        <dbReference type="EMBL" id="CAG8750596.1"/>
    </source>
</evidence>
<keyword evidence="4" id="KW-0812">Transmembrane</keyword>
<dbReference type="Proteomes" id="UP000789901">
    <property type="component" value="Unassembled WGS sequence"/>
</dbReference>
<sequence length="337" mass="38563">MRQKKRTIILIGKTGNGKSTLANVLVNDGNEQFKESSSSNSETKECKSVSFINDEFEYTVIDTPGLNDTNIKNEKKVYEQIVRAVYSAKDGLNQILFVTKGRFTKEEYNAYKLLKDAFFNEGAIDFITIIRTGFPYYKDNKKCEDDINKTFGQLAEVIKECKRKVIHVDNPPIDVPDPDDIEYHKKKRKASRKILLDHLSKCDDTYSHEFRSVQDDAINYLDEIKRELKEYERIITSHQKFIQSLEEAGGGFSKVSRWLMLAGMEPVTISVGICASILALVTHLAAVNIGNFWKRKDANKIREATVKLNELKVKSDEYNVNDEKINTLQEKIAQNPT</sequence>
<feature type="domain" description="AIG1-type G" evidence="5">
    <location>
        <begin position="3"/>
        <end position="229"/>
    </location>
</feature>
<dbReference type="Pfam" id="PF04548">
    <property type="entry name" value="AIG1"/>
    <property type="match status" value="1"/>
</dbReference>
<accession>A0ABN7VAE3</accession>
<dbReference type="Gene3D" id="3.40.50.300">
    <property type="entry name" value="P-loop containing nucleotide triphosphate hydrolases"/>
    <property type="match status" value="1"/>
</dbReference>
<reference evidence="6 7" key="1">
    <citation type="submission" date="2021-06" db="EMBL/GenBank/DDBJ databases">
        <authorList>
            <person name="Kallberg Y."/>
            <person name="Tangrot J."/>
            <person name="Rosling A."/>
        </authorList>
    </citation>
    <scope>NUCLEOTIDE SEQUENCE [LARGE SCALE GENOMIC DNA]</scope>
    <source>
        <strain evidence="6 7">120-4 pot B 10/14</strain>
    </source>
</reference>
<dbReference type="InterPro" id="IPR006703">
    <property type="entry name" value="G_AIG1"/>
</dbReference>
<dbReference type="PROSITE" id="PS51720">
    <property type="entry name" value="G_AIG1"/>
    <property type="match status" value="1"/>
</dbReference>
<protein>
    <submittedName>
        <fullName evidence="6">45903_t:CDS:1</fullName>
    </submittedName>
</protein>
<keyword evidence="7" id="KW-1185">Reference proteome</keyword>
<evidence type="ECO:0000256" key="2">
    <source>
        <dbReference type="ARBA" id="ARBA00023134"/>
    </source>
</evidence>
<gene>
    <name evidence="6" type="ORF">GMARGA_LOCUS16342</name>
</gene>
<feature type="transmembrane region" description="Helical" evidence="4">
    <location>
        <begin position="269"/>
        <end position="293"/>
    </location>
</feature>
<comment type="caution">
    <text evidence="6">The sequence shown here is derived from an EMBL/GenBank/DDBJ whole genome shotgun (WGS) entry which is preliminary data.</text>
</comment>
<keyword evidence="3" id="KW-0175">Coiled coil</keyword>
<evidence type="ECO:0000259" key="5">
    <source>
        <dbReference type="PROSITE" id="PS51720"/>
    </source>
</evidence>
<dbReference type="InterPro" id="IPR045058">
    <property type="entry name" value="GIMA/IAN/Toc"/>
</dbReference>
<evidence type="ECO:0000256" key="4">
    <source>
        <dbReference type="SAM" id="Phobius"/>
    </source>
</evidence>
<feature type="coiled-coil region" evidence="3">
    <location>
        <begin position="214"/>
        <end position="248"/>
    </location>
</feature>
<keyword evidence="2" id="KW-0342">GTP-binding</keyword>
<evidence type="ECO:0000313" key="7">
    <source>
        <dbReference type="Proteomes" id="UP000789901"/>
    </source>
</evidence>
<dbReference type="PANTHER" id="PTHR10903">
    <property type="entry name" value="GTPASE, IMAP FAMILY MEMBER-RELATED"/>
    <property type="match status" value="1"/>
</dbReference>
<proteinExistence type="predicted"/>
<organism evidence="6 7">
    <name type="scientific">Gigaspora margarita</name>
    <dbReference type="NCBI Taxonomy" id="4874"/>
    <lineage>
        <taxon>Eukaryota</taxon>
        <taxon>Fungi</taxon>
        <taxon>Fungi incertae sedis</taxon>
        <taxon>Mucoromycota</taxon>
        <taxon>Glomeromycotina</taxon>
        <taxon>Glomeromycetes</taxon>
        <taxon>Diversisporales</taxon>
        <taxon>Gigasporaceae</taxon>
        <taxon>Gigaspora</taxon>
    </lineage>
</organism>
<dbReference type="SUPFAM" id="SSF52540">
    <property type="entry name" value="P-loop containing nucleoside triphosphate hydrolases"/>
    <property type="match status" value="1"/>
</dbReference>
<keyword evidence="4" id="KW-1133">Transmembrane helix</keyword>
<dbReference type="InterPro" id="IPR027417">
    <property type="entry name" value="P-loop_NTPase"/>
</dbReference>
<evidence type="ECO:0000256" key="1">
    <source>
        <dbReference type="ARBA" id="ARBA00022741"/>
    </source>
</evidence>
<evidence type="ECO:0000256" key="3">
    <source>
        <dbReference type="SAM" id="Coils"/>
    </source>
</evidence>